<accession>A0A131ZYK8</accession>
<evidence type="ECO:0000313" key="1">
    <source>
        <dbReference type="EMBL" id="KPM03747.1"/>
    </source>
</evidence>
<comment type="caution">
    <text evidence="1">The sequence shown here is derived from an EMBL/GenBank/DDBJ whole genome shotgun (WGS) entry which is preliminary data.</text>
</comment>
<dbReference type="EMBL" id="JXLN01006006">
    <property type="protein sequence ID" value="KPM03747.1"/>
    <property type="molecule type" value="Genomic_DNA"/>
</dbReference>
<organism evidence="1 2">
    <name type="scientific">Sarcoptes scabiei</name>
    <name type="common">Itch mite</name>
    <name type="synonym">Acarus scabiei</name>
    <dbReference type="NCBI Taxonomy" id="52283"/>
    <lineage>
        <taxon>Eukaryota</taxon>
        <taxon>Metazoa</taxon>
        <taxon>Ecdysozoa</taxon>
        <taxon>Arthropoda</taxon>
        <taxon>Chelicerata</taxon>
        <taxon>Arachnida</taxon>
        <taxon>Acari</taxon>
        <taxon>Acariformes</taxon>
        <taxon>Sarcoptiformes</taxon>
        <taxon>Astigmata</taxon>
        <taxon>Psoroptidia</taxon>
        <taxon>Sarcoptoidea</taxon>
        <taxon>Sarcoptidae</taxon>
        <taxon>Sarcoptinae</taxon>
        <taxon>Sarcoptes</taxon>
    </lineage>
</organism>
<dbReference type="VEuPathDB" id="VectorBase:SSCA010064"/>
<evidence type="ECO:0000313" key="2">
    <source>
        <dbReference type="Proteomes" id="UP000616769"/>
    </source>
</evidence>
<dbReference type="OrthoDB" id="10038576at2759"/>
<sequence>MDANLLQQFCQNPMSALFSGAYAGPYQSSQHQAQQQSIVESMSGIANPKASSYNKLPMDSSSSLDPSKSFQLQNNLLYNTTSVFLNQLQQHSASSNLDNIAMNEAINNQSSNPNQSLFNPSVTFDAQLLRDILESNTKSNEKTQLAIQQL</sequence>
<dbReference type="AlphaFoldDB" id="A0A131ZYK8"/>
<reference evidence="1 2" key="1">
    <citation type="journal article" date="2015" name="Parasit. Vectors">
        <title>Draft genome of the scabies mite.</title>
        <authorList>
            <person name="Rider S.D.Jr."/>
            <person name="Morgan M.S."/>
            <person name="Arlian L.G."/>
        </authorList>
    </citation>
    <scope>NUCLEOTIDE SEQUENCE [LARGE SCALE GENOMIC DNA]</scope>
    <source>
        <strain evidence="1">Arlian Lab</strain>
    </source>
</reference>
<name>A0A131ZYK8_SARSC</name>
<gene>
    <name evidence="1" type="ORF">QR98_0021810</name>
</gene>
<dbReference type="Proteomes" id="UP000616769">
    <property type="component" value="Unassembled WGS sequence"/>
</dbReference>
<protein>
    <submittedName>
        <fullName evidence="1">Uncharacterized protein</fullName>
    </submittedName>
</protein>
<proteinExistence type="predicted"/>